<evidence type="ECO:0000313" key="4">
    <source>
        <dbReference type="Proteomes" id="UP000886883"/>
    </source>
</evidence>
<keyword evidence="1" id="KW-0472">Membrane</keyword>
<dbReference type="EMBL" id="DWXE01000046">
    <property type="protein sequence ID" value="HJB92271.1"/>
    <property type="molecule type" value="Genomic_DNA"/>
</dbReference>
<comment type="caution">
    <text evidence="3">The sequence shown here is derived from an EMBL/GenBank/DDBJ whole genome shotgun (WGS) entry which is preliminary data.</text>
</comment>
<gene>
    <name evidence="3" type="ORF">H9763_12520</name>
</gene>
<dbReference type="InterPro" id="IPR035965">
    <property type="entry name" value="PAS-like_dom_sf"/>
</dbReference>
<protein>
    <submittedName>
        <fullName evidence="3">GGDEF domain-containing protein</fullName>
    </submittedName>
</protein>
<organism evidence="3 4">
    <name type="scientific">Candidatus Eisenbergiella merdigallinarum</name>
    <dbReference type="NCBI Taxonomy" id="2838552"/>
    <lineage>
        <taxon>Bacteria</taxon>
        <taxon>Bacillati</taxon>
        <taxon>Bacillota</taxon>
        <taxon>Clostridia</taxon>
        <taxon>Lachnospirales</taxon>
        <taxon>Lachnospiraceae</taxon>
        <taxon>Eisenbergiella</taxon>
    </lineage>
</organism>
<keyword evidence="1" id="KW-1133">Transmembrane helix</keyword>
<reference evidence="3" key="1">
    <citation type="journal article" date="2021" name="PeerJ">
        <title>Extensive microbial diversity within the chicken gut microbiome revealed by metagenomics and culture.</title>
        <authorList>
            <person name="Gilroy R."/>
            <person name="Ravi A."/>
            <person name="Getino M."/>
            <person name="Pursley I."/>
            <person name="Horton D.L."/>
            <person name="Alikhan N.F."/>
            <person name="Baker D."/>
            <person name="Gharbi K."/>
            <person name="Hall N."/>
            <person name="Watson M."/>
            <person name="Adriaenssens E.M."/>
            <person name="Foster-Nyarko E."/>
            <person name="Jarju S."/>
            <person name="Secka A."/>
            <person name="Antonio M."/>
            <person name="Oren A."/>
            <person name="Chaudhuri R.R."/>
            <person name="La Ragione R."/>
            <person name="Hildebrand F."/>
            <person name="Pallen M.J."/>
        </authorList>
    </citation>
    <scope>NUCLEOTIDE SEQUENCE</scope>
    <source>
        <strain evidence="3">USAMLcec3-2134</strain>
    </source>
</reference>
<dbReference type="GO" id="GO:1902201">
    <property type="term" value="P:negative regulation of bacterial-type flagellum-dependent cell motility"/>
    <property type="evidence" value="ECO:0007669"/>
    <property type="project" value="TreeGrafter"/>
</dbReference>
<dbReference type="InterPro" id="IPR000160">
    <property type="entry name" value="GGDEF_dom"/>
</dbReference>
<dbReference type="GO" id="GO:0043709">
    <property type="term" value="P:cell adhesion involved in single-species biofilm formation"/>
    <property type="evidence" value="ECO:0007669"/>
    <property type="project" value="TreeGrafter"/>
</dbReference>
<keyword evidence="1" id="KW-0812">Transmembrane</keyword>
<dbReference type="GO" id="GO:0005886">
    <property type="term" value="C:plasma membrane"/>
    <property type="evidence" value="ECO:0007669"/>
    <property type="project" value="TreeGrafter"/>
</dbReference>
<dbReference type="Pfam" id="PF00990">
    <property type="entry name" value="GGDEF"/>
    <property type="match status" value="1"/>
</dbReference>
<dbReference type="InterPro" id="IPR029787">
    <property type="entry name" value="Nucleotide_cyclase"/>
</dbReference>
<dbReference type="PANTHER" id="PTHR45138">
    <property type="entry name" value="REGULATORY COMPONENTS OF SENSORY TRANSDUCTION SYSTEM"/>
    <property type="match status" value="1"/>
</dbReference>
<reference evidence="3" key="2">
    <citation type="submission" date="2021-04" db="EMBL/GenBank/DDBJ databases">
        <authorList>
            <person name="Gilroy R."/>
        </authorList>
    </citation>
    <scope>NUCLEOTIDE SEQUENCE</scope>
    <source>
        <strain evidence="3">USAMLcec3-2134</strain>
    </source>
</reference>
<dbReference type="Gene3D" id="3.30.70.270">
    <property type="match status" value="1"/>
</dbReference>
<dbReference type="PANTHER" id="PTHR45138:SF24">
    <property type="entry name" value="DIGUANYLATE CYCLASE DGCC-RELATED"/>
    <property type="match status" value="1"/>
</dbReference>
<feature type="transmembrane region" description="Helical" evidence="1">
    <location>
        <begin position="60"/>
        <end position="78"/>
    </location>
</feature>
<evidence type="ECO:0000256" key="1">
    <source>
        <dbReference type="SAM" id="Phobius"/>
    </source>
</evidence>
<dbReference type="GO" id="GO:0052621">
    <property type="term" value="F:diguanylate cyclase activity"/>
    <property type="evidence" value="ECO:0007669"/>
    <property type="project" value="TreeGrafter"/>
</dbReference>
<dbReference type="SUPFAM" id="SSF55073">
    <property type="entry name" value="Nucleotide cyclase"/>
    <property type="match status" value="1"/>
</dbReference>
<dbReference type="SMART" id="SM00267">
    <property type="entry name" value="GGDEF"/>
    <property type="match status" value="1"/>
</dbReference>
<dbReference type="SUPFAM" id="SSF55785">
    <property type="entry name" value="PYP-like sensor domain (PAS domain)"/>
    <property type="match status" value="1"/>
</dbReference>
<dbReference type="NCBIfam" id="TIGR00254">
    <property type="entry name" value="GGDEF"/>
    <property type="match status" value="1"/>
</dbReference>
<name>A0A9D2SEM3_9FIRM</name>
<accession>A0A9D2SEM3</accession>
<feature type="transmembrane region" description="Helical" evidence="1">
    <location>
        <begin position="202"/>
        <end position="221"/>
    </location>
</feature>
<dbReference type="InterPro" id="IPR043128">
    <property type="entry name" value="Rev_trsase/Diguanyl_cyclase"/>
</dbReference>
<evidence type="ECO:0000259" key="2">
    <source>
        <dbReference type="PROSITE" id="PS50887"/>
    </source>
</evidence>
<evidence type="ECO:0000313" key="3">
    <source>
        <dbReference type="EMBL" id="HJB92271.1"/>
    </source>
</evidence>
<sequence>MERKAVMQGKGNCILNGEKSFQTEGREQRASSLAVMAERIREQFIPAGMERDFVEEAVRINRVVMTAIAFFAIGAELFNVTRVLFLSQSGLQTQNNRIYFSFYLLLLAVSIGYLAADRLLKLKIRARYGMALAFMSVFLLWQTLFYMYDISRSISLGKIMAVTTLVAFSAVSVMKPLYAVCNLLLNFGLLIPYTYAACGNDSGVLINYSLMAGTCFIIYFVRFHDIRTELLQKQEIVNISHQLEESRKQFSLSREQYALILQKSNFITFEWDIAGGEVRFSEEWKKVFGKEGRIADAEKFIREGRSLKRQYKTEILQCMESLRNGESCVKRDLLLPVAGGAERWFELHLILQPDETGAPVVGVGMLFDIMDQKRRILELEKELETDNFTRLLNKTALESYGVRKMGELRPGERLYMLILDMDSFKRINDNFGHPCGDYVLRQVAGLMRDPAPKGARVGRLGGDEFGVLLATSRRKEEFLQYAQKLVEEVRDIRWQDLDVEARCSIGISSLGAGEGNWEKLYGDADRALYMAKRAGKDCMRELEAG</sequence>
<dbReference type="Gene3D" id="3.30.450.20">
    <property type="entry name" value="PAS domain"/>
    <property type="match status" value="1"/>
</dbReference>
<feature type="domain" description="GGDEF" evidence="2">
    <location>
        <begin position="412"/>
        <end position="544"/>
    </location>
</feature>
<dbReference type="InterPro" id="IPR050469">
    <property type="entry name" value="Diguanylate_Cyclase"/>
</dbReference>
<feature type="transmembrane region" description="Helical" evidence="1">
    <location>
        <begin position="128"/>
        <end position="148"/>
    </location>
</feature>
<feature type="transmembrane region" description="Helical" evidence="1">
    <location>
        <begin position="178"/>
        <end position="196"/>
    </location>
</feature>
<feature type="transmembrane region" description="Helical" evidence="1">
    <location>
        <begin position="98"/>
        <end position="116"/>
    </location>
</feature>
<dbReference type="CDD" id="cd01949">
    <property type="entry name" value="GGDEF"/>
    <property type="match status" value="1"/>
</dbReference>
<dbReference type="PROSITE" id="PS50887">
    <property type="entry name" value="GGDEF"/>
    <property type="match status" value="1"/>
</dbReference>
<proteinExistence type="predicted"/>
<dbReference type="AlphaFoldDB" id="A0A9D2SEM3"/>
<dbReference type="Proteomes" id="UP000886883">
    <property type="component" value="Unassembled WGS sequence"/>
</dbReference>